<comment type="caution">
    <text evidence="3">The sequence shown here is derived from an EMBL/GenBank/DDBJ whole genome shotgun (WGS) entry which is preliminary data.</text>
</comment>
<protein>
    <submittedName>
        <fullName evidence="3">Rhodanese-like domain-containing protein</fullName>
    </submittedName>
</protein>
<proteinExistence type="predicted"/>
<dbReference type="AlphaFoldDB" id="A0A3A6PNF4"/>
<dbReference type="InterPro" id="IPR001763">
    <property type="entry name" value="Rhodanese-like_dom"/>
</dbReference>
<dbReference type="CDD" id="cd00158">
    <property type="entry name" value="RHOD"/>
    <property type="match status" value="1"/>
</dbReference>
<keyword evidence="4" id="KW-1185">Reference proteome</keyword>
<dbReference type="PANTHER" id="PTHR43031">
    <property type="entry name" value="FAD-DEPENDENT OXIDOREDUCTASE"/>
    <property type="match status" value="1"/>
</dbReference>
<name>A0A3A6PNF4_9BACL</name>
<dbReference type="Proteomes" id="UP000267798">
    <property type="component" value="Unassembled WGS sequence"/>
</dbReference>
<feature type="transmembrane region" description="Helical" evidence="1">
    <location>
        <begin position="12"/>
        <end position="30"/>
    </location>
</feature>
<dbReference type="SUPFAM" id="SSF52821">
    <property type="entry name" value="Rhodanese/Cell cycle control phosphatase"/>
    <property type="match status" value="1"/>
</dbReference>
<dbReference type="PANTHER" id="PTHR43031:SF1">
    <property type="entry name" value="PYRIDINE NUCLEOTIDE-DISULPHIDE OXIDOREDUCTASE"/>
    <property type="match status" value="1"/>
</dbReference>
<evidence type="ECO:0000313" key="3">
    <source>
        <dbReference type="EMBL" id="RJX41256.1"/>
    </source>
</evidence>
<dbReference type="Pfam" id="PF00581">
    <property type="entry name" value="Rhodanese"/>
    <property type="match status" value="1"/>
</dbReference>
<dbReference type="Gene3D" id="3.40.250.10">
    <property type="entry name" value="Rhodanese-like domain"/>
    <property type="match status" value="1"/>
</dbReference>
<keyword evidence="1" id="KW-0472">Membrane</keyword>
<keyword evidence="1" id="KW-0812">Transmembrane</keyword>
<accession>A0A3A6PNF4</accession>
<dbReference type="PROSITE" id="PS50206">
    <property type="entry name" value="RHODANESE_3"/>
    <property type="match status" value="1"/>
</dbReference>
<keyword evidence="1" id="KW-1133">Transmembrane helix</keyword>
<reference evidence="3 4" key="1">
    <citation type="submission" date="2018-09" db="EMBL/GenBank/DDBJ databases">
        <title>Paenibacillus aracenensis nov. sp. isolated from a cave in southern Spain.</title>
        <authorList>
            <person name="Jurado V."/>
            <person name="Gutierrez-Patricio S."/>
            <person name="Gonzalez-Pimentel J.L."/>
            <person name="Miller A.Z."/>
            <person name="Laiz L."/>
            <person name="Saiz-Jimenez C."/>
        </authorList>
    </citation>
    <scope>NUCLEOTIDE SEQUENCE [LARGE SCALE GENOMIC DNA]</scope>
    <source>
        <strain evidence="3 4">JCM 19203</strain>
    </source>
</reference>
<feature type="domain" description="Rhodanese" evidence="2">
    <location>
        <begin position="50"/>
        <end position="135"/>
    </location>
</feature>
<dbReference type="InterPro" id="IPR036873">
    <property type="entry name" value="Rhodanese-like_dom_sf"/>
</dbReference>
<dbReference type="EMBL" id="QXQB01000001">
    <property type="protein sequence ID" value="RJX41256.1"/>
    <property type="molecule type" value="Genomic_DNA"/>
</dbReference>
<evidence type="ECO:0000259" key="2">
    <source>
        <dbReference type="PROSITE" id="PS50206"/>
    </source>
</evidence>
<organism evidence="3 4">
    <name type="scientific">Paenibacillus pinisoli</name>
    <dbReference type="NCBI Taxonomy" id="1276110"/>
    <lineage>
        <taxon>Bacteria</taxon>
        <taxon>Bacillati</taxon>
        <taxon>Bacillota</taxon>
        <taxon>Bacilli</taxon>
        <taxon>Bacillales</taxon>
        <taxon>Paenibacillaceae</taxon>
        <taxon>Paenibacillus</taxon>
    </lineage>
</organism>
<dbReference type="OrthoDB" id="9800872at2"/>
<evidence type="ECO:0000256" key="1">
    <source>
        <dbReference type="SAM" id="Phobius"/>
    </source>
</evidence>
<dbReference type="InterPro" id="IPR050229">
    <property type="entry name" value="GlpE_sulfurtransferase"/>
</dbReference>
<evidence type="ECO:0000313" key="4">
    <source>
        <dbReference type="Proteomes" id="UP000267798"/>
    </source>
</evidence>
<gene>
    <name evidence="3" type="ORF">D3P09_04530</name>
</gene>
<dbReference type="SMART" id="SM00450">
    <property type="entry name" value="RHOD"/>
    <property type="match status" value="1"/>
</dbReference>
<sequence>MYDGGYCMDSATIINLLIVVGIGLFLWNRFGTARGLSNMSPIRFEQELTNHADALLIDVREPHEYQAGHIPNALNIPVSQLQDKLAEVPKDHKVLLYCQSGLRSRKAARILSKMGYRNMGHLSSGIMAWGGPLETKR</sequence>